<protein>
    <submittedName>
        <fullName evidence="7">DNA-binding protein H-NS</fullName>
    </submittedName>
</protein>
<dbReference type="GO" id="GO:0003681">
    <property type="term" value="F:bent DNA binding"/>
    <property type="evidence" value="ECO:0007669"/>
    <property type="project" value="TreeGrafter"/>
</dbReference>
<dbReference type="SMART" id="SM00528">
    <property type="entry name" value="HNS"/>
    <property type="match status" value="1"/>
</dbReference>
<keyword evidence="4 7" id="KW-0238">DNA-binding</keyword>
<evidence type="ECO:0000256" key="1">
    <source>
        <dbReference type="ARBA" id="ARBA00004453"/>
    </source>
</evidence>
<gene>
    <name evidence="7" type="ORF">SAMN04488042_101277</name>
</gene>
<dbReference type="SUPFAM" id="SSF81273">
    <property type="entry name" value="H-NS histone-like proteins"/>
    <property type="match status" value="1"/>
</dbReference>
<keyword evidence="3" id="KW-0963">Cytoplasm</keyword>
<reference evidence="7 8" key="1">
    <citation type="submission" date="2016-10" db="EMBL/GenBank/DDBJ databases">
        <authorList>
            <person name="de Groot N.N."/>
        </authorList>
    </citation>
    <scope>NUCLEOTIDE SEQUENCE [LARGE SCALE GENOMIC DNA]</scope>
    <source>
        <strain evidence="7 8">DSM 15283</strain>
    </source>
</reference>
<dbReference type="GO" id="GO:0001217">
    <property type="term" value="F:DNA-binding transcription repressor activity"/>
    <property type="evidence" value="ECO:0007669"/>
    <property type="project" value="TreeGrafter"/>
</dbReference>
<dbReference type="GO" id="GO:0032993">
    <property type="term" value="C:protein-DNA complex"/>
    <property type="evidence" value="ECO:0007669"/>
    <property type="project" value="TreeGrafter"/>
</dbReference>
<evidence type="ECO:0000256" key="4">
    <source>
        <dbReference type="ARBA" id="ARBA00023125"/>
    </source>
</evidence>
<dbReference type="Pfam" id="PF00816">
    <property type="entry name" value="Histone_HNS"/>
    <property type="match status" value="1"/>
</dbReference>
<evidence type="ECO:0000256" key="2">
    <source>
        <dbReference type="ARBA" id="ARBA00010610"/>
    </source>
</evidence>
<dbReference type="AlphaFoldDB" id="A0A1I4HWQ1"/>
<accession>A0A1I4HWQ1</accession>
<evidence type="ECO:0000256" key="3">
    <source>
        <dbReference type="ARBA" id="ARBA00022490"/>
    </source>
</evidence>
<dbReference type="GO" id="GO:0003680">
    <property type="term" value="F:minor groove of adenine-thymine-rich DNA binding"/>
    <property type="evidence" value="ECO:0007669"/>
    <property type="project" value="TreeGrafter"/>
</dbReference>
<dbReference type="PANTHER" id="PTHR38097">
    <property type="match status" value="1"/>
</dbReference>
<evidence type="ECO:0000256" key="5">
    <source>
        <dbReference type="SAM" id="Coils"/>
    </source>
</evidence>
<dbReference type="InterPro" id="IPR027444">
    <property type="entry name" value="H-NS_C_dom"/>
</dbReference>
<evidence type="ECO:0000313" key="8">
    <source>
        <dbReference type="Proteomes" id="UP000199144"/>
    </source>
</evidence>
<evidence type="ECO:0000313" key="7">
    <source>
        <dbReference type="EMBL" id="SFL45846.1"/>
    </source>
</evidence>
<dbReference type="GO" id="GO:0000976">
    <property type="term" value="F:transcription cis-regulatory region binding"/>
    <property type="evidence" value="ECO:0007669"/>
    <property type="project" value="TreeGrafter"/>
</dbReference>
<name>A0A1I4HWQ1_9RHOB</name>
<dbReference type="STRING" id="254406.SAMN04488042_101277"/>
<dbReference type="Proteomes" id="UP000199144">
    <property type="component" value="Unassembled WGS sequence"/>
</dbReference>
<comment type="similarity">
    <text evidence="2">Belongs to the histone-like protein H-NS family.</text>
</comment>
<keyword evidence="5" id="KW-0175">Coiled coil</keyword>
<organism evidence="7 8">
    <name type="scientific">Shimia aestuarii</name>
    <dbReference type="NCBI Taxonomy" id="254406"/>
    <lineage>
        <taxon>Bacteria</taxon>
        <taxon>Pseudomonadati</taxon>
        <taxon>Pseudomonadota</taxon>
        <taxon>Alphaproteobacteria</taxon>
        <taxon>Rhodobacterales</taxon>
        <taxon>Roseobacteraceae</taxon>
    </lineage>
</organism>
<sequence length="104" mass="11485">MKLDGMSADELIALKERIDAQLLKLEAERKENALKAIREAAEKHGYTLDEIASIAGKRKGALAKGVPKYVHPQDPTTTWTGKGRKPKWFDEALAAGITPDQMEL</sequence>
<comment type="subcellular location">
    <subcellularLocation>
        <location evidence="1">Cytoplasm</location>
        <location evidence="1">Nucleoid</location>
    </subcellularLocation>
</comment>
<dbReference type="InterPro" id="IPR037150">
    <property type="entry name" value="H-NS_C_dom_sf"/>
</dbReference>
<dbReference type="EMBL" id="FOTQ01000001">
    <property type="protein sequence ID" value="SFL45846.1"/>
    <property type="molecule type" value="Genomic_DNA"/>
</dbReference>
<dbReference type="PANTHER" id="PTHR38097:SF2">
    <property type="entry name" value="DNA-BINDING PROTEIN STPA"/>
    <property type="match status" value="1"/>
</dbReference>
<dbReference type="GO" id="GO:0009295">
    <property type="term" value="C:nucleoid"/>
    <property type="evidence" value="ECO:0007669"/>
    <property type="project" value="UniProtKB-SubCell"/>
</dbReference>
<dbReference type="GO" id="GO:0005829">
    <property type="term" value="C:cytosol"/>
    <property type="evidence" value="ECO:0007669"/>
    <property type="project" value="TreeGrafter"/>
</dbReference>
<evidence type="ECO:0000259" key="6">
    <source>
        <dbReference type="SMART" id="SM00528"/>
    </source>
</evidence>
<feature type="domain" description="DNA-binding protein H-NS-like C-terminal" evidence="6">
    <location>
        <begin position="59"/>
        <end position="104"/>
    </location>
</feature>
<proteinExistence type="inferred from homology"/>
<feature type="coiled-coil region" evidence="5">
    <location>
        <begin position="8"/>
        <end position="43"/>
    </location>
</feature>
<keyword evidence="8" id="KW-1185">Reference proteome</keyword>
<dbReference type="Gene3D" id="4.10.430.10">
    <property type="entry name" value="Histone-like protein H-NS, C-terminal domain"/>
    <property type="match status" value="1"/>
</dbReference>